<dbReference type="CDD" id="cd06110">
    <property type="entry name" value="BSuCS-II_like"/>
    <property type="match status" value="1"/>
</dbReference>
<evidence type="ECO:0000256" key="6">
    <source>
        <dbReference type="PIRNR" id="PIRNR001369"/>
    </source>
</evidence>
<comment type="pathway">
    <text evidence="1">Carbohydrate metabolism; tricarboxylic acid cycle.</text>
</comment>
<dbReference type="EMBL" id="QVOD01000017">
    <property type="protein sequence ID" value="RFT66126.1"/>
    <property type="molecule type" value="Genomic_DNA"/>
</dbReference>
<dbReference type="NCBIfam" id="TIGR01800">
    <property type="entry name" value="cit_synth_II"/>
    <property type="match status" value="1"/>
</dbReference>
<keyword evidence="3" id="KW-0816">Tricarboxylic acid cycle</keyword>
<dbReference type="Proteomes" id="UP000264294">
    <property type="component" value="Unassembled WGS sequence"/>
</dbReference>
<dbReference type="PANTHER" id="PTHR11739:SF4">
    <property type="entry name" value="CITRATE SYNTHASE, PEROXISOMAL"/>
    <property type="match status" value="1"/>
</dbReference>
<evidence type="ECO:0000256" key="5">
    <source>
        <dbReference type="ARBA" id="ARBA00049288"/>
    </source>
</evidence>
<dbReference type="PIRSF" id="PIRSF001369">
    <property type="entry name" value="Citrate_synth"/>
    <property type="match status" value="1"/>
</dbReference>
<dbReference type="RefSeq" id="WP_117287904.1">
    <property type="nucleotide sequence ID" value="NZ_JMQC01000008.1"/>
</dbReference>
<dbReference type="Gene3D" id="1.10.230.10">
    <property type="entry name" value="Cytochrome P450-Terp, domain 2"/>
    <property type="match status" value="1"/>
</dbReference>
<dbReference type="InterPro" id="IPR002020">
    <property type="entry name" value="Citrate_synthase"/>
</dbReference>
<keyword evidence="4 6" id="KW-0808">Transferase</keyword>
<sequence>MGELSGKGENVMTVIRGLEGVVATTSSVSSIIDDTLTYVGYNIDDLAENATFEEVVYLLWHRKLPNEKELAEFTGTLSEYFKVPNEILTYLKQVDLKIAHPMSVLRTAISMLSLYDESAEIMDEKSNYLKAVKLQAQVGTLVAAYARIRKGLEVVEPRKDLSLAANFLYMLNDREPNEVEIEAFDKALVLHADHELNASTFTARVCVATLSDVYSGITAAIGALKGPLHGGANENVMKMLTEIGEEESVESYIHNALQNKVKIMGFGHRVYEHGDPRAKHLREMSKRLCVLLGEEKWYNMSIKIEDIVTKEKGLPPNVDFYSASVYHCLGVDHDLFTPIFAISRMSGWLAHILEQYENNRLIRPRADYNGPTHQIYVPLAQR</sequence>
<dbReference type="InterPro" id="IPR011278">
    <property type="entry name" value="2-MeCitrate/Citrate_synth_II"/>
</dbReference>
<dbReference type="PRINTS" id="PR00143">
    <property type="entry name" value="CITRTSNTHASE"/>
</dbReference>
<proteinExistence type="inferred from homology"/>
<dbReference type="Pfam" id="PF00285">
    <property type="entry name" value="Citrate_synt"/>
    <property type="match status" value="1"/>
</dbReference>
<dbReference type="InterPro" id="IPR024176">
    <property type="entry name" value="Citrate_synthase_bac-typ"/>
</dbReference>
<gene>
    <name evidence="7" type="ORF">D0U04_15295</name>
</gene>
<dbReference type="Gene3D" id="1.10.580.10">
    <property type="entry name" value="Citrate Synthase, domain 1"/>
    <property type="match status" value="1"/>
</dbReference>
<evidence type="ECO:0000313" key="8">
    <source>
        <dbReference type="Proteomes" id="UP000264294"/>
    </source>
</evidence>
<keyword evidence="8" id="KW-1185">Reference proteome</keyword>
<evidence type="ECO:0000313" key="7">
    <source>
        <dbReference type="EMBL" id="RFT66126.1"/>
    </source>
</evidence>
<evidence type="ECO:0000256" key="3">
    <source>
        <dbReference type="ARBA" id="ARBA00022532"/>
    </source>
</evidence>
<reference evidence="7 8" key="1">
    <citation type="submission" date="2018-08" db="EMBL/GenBank/DDBJ databases">
        <title>Bacillus clarus sp. nov. strain PS00077A.</title>
        <authorList>
            <person name="Mendez Acevedo M."/>
            <person name="Carroll L."/>
            <person name="Mukherjee M."/>
            <person name="Wiedmann M."/>
            <person name="Kovac J."/>
        </authorList>
    </citation>
    <scope>NUCLEOTIDE SEQUENCE [LARGE SCALE GENOMIC DNA]</scope>
    <source>
        <strain evidence="7 8">PS00077A</strain>
    </source>
</reference>
<dbReference type="PANTHER" id="PTHR11739">
    <property type="entry name" value="CITRATE SYNTHASE"/>
    <property type="match status" value="1"/>
</dbReference>
<name>A0ABX9KTW5_9BACI</name>
<evidence type="ECO:0000256" key="2">
    <source>
        <dbReference type="ARBA" id="ARBA00010566"/>
    </source>
</evidence>
<dbReference type="InterPro" id="IPR016142">
    <property type="entry name" value="Citrate_synth-like_lrg_a-sub"/>
</dbReference>
<protein>
    <recommendedName>
        <fullName evidence="6">Citrate synthase</fullName>
    </recommendedName>
</protein>
<comment type="catalytic activity">
    <reaction evidence="5">
        <text>oxaloacetate + acetyl-CoA + H2O = citrate + CoA + H(+)</text>
        <dbReference type="Rhea" id="RHEA:16845"/>
        <dbReference type="ChEBI" id="CHEBI:15377"/>
        <dbReference type="ChEBI" id="CHEBI:15378"/>
        <dbReference type="ChEBI" id="CHEBI:16452"/>
        <dbReference type="ChEBI" id="CHEBI:16947"/>
        <dbReference type="ChEBI" id="CHEBI:57287"/>
        <dbReference type="ChEBI" id="CHEBI:57288"/>
        <dbReference type="EC" id="2.3.3.16"/>
    </reaction>
</comment>
<dbReference type="InterPro" id="IPR016143">
    <property type="entry name" value="Citrate_synth-like_sm_a-sub"/>
</dbReference>
<dbReference type="SUPFAM" id="SSF48256">
    <property type="entry name" value="Citrate synthase"/>
    <property type="match status" value="1"/>
</dbReference>
<evidence type="ECO:0000256" key="4">
    <source>
        <dbReference type="ARBA" id="ARBA00022679"/>
    </source>
</evidence>
<organism evidence="7 8">
    <name type="scientific">Bacillus clarus</name>
    <dbReference type="NCBI Taxonomy" id="2338372"/>
    <lineage>
        <taxon>Bacteria</taxon>
        <taxon>Bacillati</taxon>
        <taxon>Bacillota</taxon>
        <taxon>Bacilli</taxon>
        <taxon>Bacillales</taxon>
        <taxon>Bacillaceae</taxon>
        <taxon>Bacillus</taxon>
        <taxon>Bacillus cereus group</taxon>
    </lineage>
</organism>
<dbReference type="NCBIfam" id="NF010637">
    <property type="entry name" value="PRK14034.1"/>
    <property type="match status" value="1"/>
</dbReference>
<dbReference type="InterPro" id="IPR036969">
    <property type="entry name" value="Citrate_synthase_sf"/>
</dbReference>
<evidence type="ECO:0000256" key="1">
    <source>
        <dbReference type="ARBA" id="ARBA00005163"/>
    </source>
</evidence>
<comment type="similarity">
    <text evidence="2 6">Belongs to the citrate synthase family.</text>
</comment>
<accession>A0ABX9KTW5</accession>
<comment type="caution">
    <text evidence="7">The sequence shown here is derived from an EMBL/GenBank/DDBJ whole genome shotgun (WGS) entry which is preliminary data.</text>
</comment>